<evidence type="ECO:0000256" key="2">
    <source>
        <dbReference type="ARBA" id="ARBA00022692"/>
    </source>
</evidence>
<dbReference type="FunFam" id="2.60.40.10:FF:000016">
    <property type="entry name" value="Fibroblast growth factor receptor"/>
    <property type="match status" value="1"/>
</dbReference>
<dbReference type="PROSITE" id="PS50835">
    <property type="entry name" value="IG_LIKE"/>
    <property type="match status" value="2"/>
</dbReference>
<dbReference type="SMART" id="SM00408">
    <property type="entry name" value="IGc2"/>
    <property type="match status" value="1"/>
</dbReference>
<evidence type="ECO:0000313" key="13">
    <source>
        <dbReference type="Proteomes" id="UP000265160"/>
    </source>
</evidence>
<protein>
    <recommendedName>
        <fullName evidence="11">Ig-like domain-containing protein</fullName>
    </recommendedName>
</protein>
<feature type="domain" description="Ig-like" evidence="11">
    <location>
        <begin position="157"/>
        <end position="193"/>
    </location>
</feature>
<dbReference type="InterPro" id="IPR013783">
    <property type="entry name" value="Ig-like_fold"/>
</dbReference>
<evidence type="ECO:0000256" key="3">
    <source>
        <dbReference type="ARBA" id="ARBA00022729"/>
    </source>
</evidence>
<organism evidence="12 13">
    <name type="scientific">Maylandia zebra</name>
    <name type="common">zebra mbuna</name>
    <dbReference type="NCBI Taxonomy" id="106582"/>
    <lineage>
        <taxon>Eukaryota</taxon>
        <taxon>Metazoa</taxon>
        <taxon>Chordata</taxon>
        <taxon>Craniata</taxon>
        <taxon>Vertebrata</taxon>
        <taxon>Euteleostomi</taxon>
        <taxon>Actinopterygii</taxon>
        <taxon>Neopterygii</taxon>
        <taxon>Teleostei</taxon>
        <taxon>Neoteleostei</taxon>
        <taxon>Acanthomorphata</taxon>
        <taxon>Ovalentaria</taxon>
        <taxon>Cichlomorphae</taxon>
        <taxon>Cichliformes</taxon>
        <taxon>Cichlidae</taxon>
        <taxon>African cichlids</taxon>
        <taxon>Pseudocrenilabrinae</taxon>
        <taxon>Haplochromini</taxon>
        <taxon>Maylandia</taxon>
        <taxon>Maylandia zebra complex</taxon>
    </lineage>
</organism>
<dbReference type="Ensembl" id="ENSMZET00005032047.1">
    <property type="protein sequence ID" value="ENSMZEP00005031045.1"/>
    <property type="gene ID" value="ENSMZEG00005023146.1"/>
</dbReference>
<dbReference type="GO" id="GO:0005007">
    <property type="term" value="F:fibroblast growth factor receptor activity"/>
    <property type="evidence" value="ECO:0007669"/>
    <property type="project" value="TreeGrafter"/>
</dbReference>
<keyword evidence="3" id="KW-0732">Signal</keyword>
<evidence type="ECO:0000256" key="6">
    <source>
        <dbReference type="ARBA" id="ARBA00023136"/>
    </source>
</evidence>
<evidence type="ECO:0000256" key="9">
    <source>
        <dbReference type="ARBA" id="ARBA00023180"/>
    </source>
</evidence>
<evidence type="ECO:0000256" key="8">
    <source>
        <dbReference type="ARBA" id="ARBA00023170"/>
    </source>
</evidence>
<evidence type="ECO:0000256" key="1">
    <source>
        <dbReference type="ARBA" id="ARBA00004167"/>
    </source>
</evidence>
<keyword evidence="5" id="KW-1133">Transmembrane helix</keyword>
<dbReference type="SUPFAM" id="SSF48726">
    <property type="entry name" value="Immunoglobulin"/>
    <property type="match status" value="2"/>
</dbReference>
<dbReference type="GeneTree" id="ENSGT00940000155860"/>
<keyword evidence="2" id="KW-0812">Transmembrane</keyword>
<dbReference type="Proteomes" id="UP000265160">
    <property type="component" value="LG7"/>
</dbReference>
<dbReference type="InterPro" id="IPR003599">
    <property type="entry name" value="Ig_sub"/>
</dbReference>
<accession>A0A3P9D8K7</accession>
<proteinExistence type="predicted"/>
<dbReference type="PANTHER" id="PTHR19890:SF10">
    <property type="entry name" value="FIBROBLAST GROWTH FACTOR RECEPTOR-LIKE 1"/>
    <property type="match status" value="1"/>
</dbReference>
<dbReference type="GO" id="GO:0005886">
    <property type="term" value="C:plasma membrane"/>
    <property type="evidence" value="ECO:0007669"/>
    <property type="project" value="TreeGrafter"/>
</dbReference>
<keyword evidence="8" id="KW-0675">Receptor</keyword>
<keyword evidence="9" id="KW-0325">Glycoprotein</keyword>
<evidence type="ECO:0000256" key="10">
    <source>
        <dbReference type="ARBA" id="ARBA00023319"/>
    </source>
</evidence>
<sequence>HLAGNRSTLQSQLGPREPCVAEVDPNAEAQVENCPLMSSERSDVNDNLRSTDIIETHMNNDQSWVRPDKRHIYRVPVGKTVKFHCQATGKPLPALRWYKNGKEVRMDQRIRDHTWTLIKESVVPSDEGNYTCVVQNRHGTLQHTYQLNVIERSPQKPDLHAGLQGNRIAVVGSDVELVCAVMGDPQPYIRWFKHIVINGSKEDIEIFPFVRPPKVRTPQSGSTTGLC</sequence>
<dbReference type="SMART" id="SM00409">
    <property type="entry name" value="IG"/>
    <property type="match status" value="1"/>
</dbReference>
<keyword evidence="10" id="KW-0393">Immunoglobulin domain</keyword>
<reference evidence="12" key="3">
    <citation type="submission" date="2025-09" db="UniProtKB">
        <authorList>
            <consortium name="Ensembl"/>
        </authorList>
    </citation>
    <scope>IDENTIFICATION</scope>
</reference>
<reference evidence="12" key="2">
    <citation type="submission" date="2025-08" db="UniProtKB">
        <authorList>
            <consortium name="Ensembl"/>
        </authorList>
    </citation>
    <scope>IDENTIFICATION</scope>
</reference>
<evidence type="ECO:0000259" key="11">
    <source>
        <dbReference type="PROSITE" id="PS50835"/>
    </source>
</evidence>
<evidence type="ECO:0000256" key="5">
    <source>
        <dbReference type="ARBA" id="ARBA00022989"/>
    </source>
</evidence>
<dbReference type="GO" id="GO:0017134">
    <property type="term" value="F:fibroblast growth factor binding"/>
    <property type="evidence" value="ECO:0007669"/>
    <property type="project" value="TreeGrafter"/>
</dbReference>
<keyword evidence="6" id="KW-0472">Membrane</keyword>
<dbReference type="AlphaFoldDB" id="A0A3P9D8K7"/>
<dbReference type="STRING" id="106582.ENSMZEP00005031045"/>
<name>A0A3P9D8K7_9CICH</name>
<dbReference type="InterPro" id="IPR003598">
    <property type="entry name" value="Ig_sub2"/>
</dbReference>
<dbReference type="InterPro" id="IPR036179">
    <property type="entry name" value="Ig-like_dom_sf"/>
</dbReference>
<dbReference type="Gene3D" id="2.60.40.10">
    <property type="entry name" value="Immunoglobulins"/>
    <property type="match status" value="2"/>
</dbReference>
<keyword evidence="4" id="KW-0677">Repeat</keyword>
<dbReference type="InterPro" id="IPR052615">
    <property type="entry name" value="FGFRL"/>
</dbReference>
<keyword evidence="13" id="KW-1185">Reference proteome</keyword>
<dbReference type="PANTHER" id="PTHR19890">
    <property type="entry name" value="FIBROBLAST GROWTH FACTOR RECEPTOR"/>
    <property type="match status" value="1"/>
</dbReference>
<keyword evidence="7" id="KW-1015">Disulfide bond</keyword>
<evidence type="ECO:0000256" key="7">
    <source>
        <dbReference type="ARBA" id="ARBA00023157"/>
    </source>
</evidence>
<reference evidence="12 13" key="1">
    <citation type="journal article" date="2014" name="Nature">
        <title>The genomic substrate for adaptive radiation in African cichlid fish.</title>
        <authorList>
            <person name="Brawand D."/>
            <person name="Wagner C.E."/>
            <person name="Li Y.I."/>
            <person name="Malinsky M."/>
            <person name="Keller I."/>
            <person name="Fan S."/>
            <person name="Simakov O."/>
            <person name="Ng A.Y."/>
            <person name="Lim Z.W."/>
            <person name="Bezault E."/>
            <person name="Turner-Maier J."/>
            <person name="Johnson J."/>
            <person name="Alcazar R."/>
            <person name="Noh H.J."/>
            <person name="Russell P."/>
            <person name="Aken B."/>
            <person name="Alfoldi J."/>
            <person name="Amemiya C."/>
            <person name="Azzouzi N."/>
            <person name="Baroiller J.F."/>
            <person name="Barloy-Hubler F."/>
            <person name="Berlin A."/>
            <person name="Bloomquist R."/>
            <person name="Carleton K.L."/>
            <person name="Conte M.A."/>
            <person name="D'Cotta H."/>
            <person name="Eshel O."/>
            <person name="Gaffney L."/>
            <person name="Galibert F."/>
            <person name="Gante H.F."/>
            <person name="Gnerre S."/>
            <person name="Greuter L."/>
            <person name="Guyon R."/>
            <person name="Haddad N.S."/>
            <person name="Haerty W."/>
            <person name="Harris R.M."/>
            <person name="Hofmann H.A."/>
            <person name="Hourlier T."/>
            <person name="Hulata G."/>
            <person name="Jaffe D.B."/>
            <person name="Lara M."/>
            <person name="Lee A.P."/>
            <person name="MacCallum I."/>
            <person name="Mwaiko S."/>
            <person name="Nikaido M."/>
            <person name="Nishihara H."/>
            <person name="Ozouf-Costaz C."/>
            <person name="Penman D.J."/>
            <person name="Przybylski D."/>
            <person name="Rakotomanga M."/>
            <person name="Renn S.C.P."/>
            <person name="Ribeiro F.J."/>
            <person name="Ron M."/>
            <person name="Salzburger W."/>
            <person name="Sanchez-Pulido L."/>
            <person name="Santos M.E."/>
            <person name="Searle S."/>
            <person name="Sharpe T."/>
            <person name="Swofford R."/>
            <person name="Tan F.J."/>
            <person name="Williams L."/>
            <person name="Young S."/>
            <person name="Yin S."/>
            <person name="Okada N."/>
            <person name="Kocher T.D."/>
            <person name="Miska E.A."/>
            <person name="Lander E.S."/>
            <person name="Venkatesh B."/>
            <person name="Fernald R.D."/>
            <person name="Meyer A."/>
            <person name="Ponting C.P."/>
            <person name="Streelman J.T."/>
            <person name="Lindblad-Toh K."/>
            <person name="Seehausen O."/>
            <person name="Di Palma F."/>
        </authorList>
    </citation>
    <scope>NUCLEOTIDE SEQUENCE</scope>
</reference>
<evidence type="ECO:0000313" key="12">
    <source>
        <dbReference type="Ensembl" id="ENSMZEP00005031045.1"/>
    </source>
</evidence>
<dbReference type="Pfam" id="PF07679">
    <property type="entry name" value="I-set"/>
    <property type="match status" value="1"/>
</dbReference>
<feature type="domain" description="Ig-like" evidence="11">
    <location>
        <begin position="67"/>
        <end position="148"/>
    </location>
</feature>
<evidence type="ECO:0000256" key="4">
    <source>
        <dbReference type="ARBA" id="ARBA00022737"/>
    </source>
</evidence>
<comment type="subcellular location">
    <subcellularLocation>
        <location evidence="1">Membrane</location>
        <topology evidence="1">Single-pass membrane protein</topology>
    </subcellularLocation>
</comment>
<dbReference type="InterPro" id="IPR007110">
    <property type="entry name" value="Ig-like_dom"/>
</dbReference>
<dbReference type="InterPro" id="IPR013098">
    <property type="entry name" value="Ig_I-set"/>
</dbReference>